<dbReference type="InterPro" id="IPR051135">
    <property type="entry name" value="Gal/GlcNAc/GalNAc_ST"/>
</dbReference>
<dbReference type="EMBL" id="CAIIXF020000008">
    <property type="protein sequence ID" value="CAH1793036.1"/>
    <property type="molecule type" value="Genomic_DNA"/>
</dbReference>
<comment type="caution">
    <text evidence="1">The sequence shown here is derived from an EMBL/GenBank/DDBJ whole genome shotgun (WGS) entry which is preliminary data.</text>
</comment>
<dbReference type="Pfam" id="PF00685">
    <property type="entry name" value="Sulfotransfer_1"/>
    <property type="match status" value="1"/>
</dbReference>
<proteinExistence type="predicted"/>
<dbReference type="InterPro" id="IPR000863">
    <property type="entry name" value="Sulfotransferase_dom"/>
</dbReference>
<dbReference type="OrthoDB" id="6138663at2759"/>
<dbReference type="GO" id="GO:0006790">
    <property type="term" value="P:sulfur compound metabolic process"/>
    <property type="evidence" value="ECO:0007669"/>
    <property type="project" value="TreeGrafter"/>
</dbReference>
<reference evidence="1" key="1">
    <citation type="submission" date="2022-03" db="EMBL/GenBank/DDBJ databases">
        <authorList>
            <person name="Martin C."/>
        </authorList>
    </citation>
    <scope>NUCLEOTIDE SEQUENCE</scope>
</reference>
<evidence type="ECO:0000313" key="1">
    <source>
        <dbReference type="EMBL" id="CAH1793036.1"/>
    </source>
</evidence>
<keyword evidence="2" id="KW-1185">Reference proteome</keyword>
<dbReference type="InterPro" id="IPR027417">
    <property type="entry name" value="P-loop_NTPase"/>
</dbReference>
<organism evidence="1 2">
    <name type="scientific">Owenia fusiformis</name>
    <name type="common">Polychaete worm</name>
    <dbReference type="NCBI Taxonomy" id="6347"/>
    <lineage>
        <taxon>Eukaryota</taxon>
        <taxon>Metazoa</taxon>
        <taxon>Spiralia</taxon>
        <taxon>Lophotrochozoa</taxon>
        <taxon>Annelida</taxon>
        <taxon>Polychaeta</taxon>
        <taxon>Sedentaria</taxon>
        <taxon>Canalipalpata</taxon>
        <taxon>Sabellida</taxon>
        <taxon>Oweniida</taxon>
        <taxon>Oweniidae</taxon>
        <taxon>Owenia</taxon>
    </lineage>
</organism>
<dbReference type="PANTHER" id="PTHR10704:SF44">
    <property type="entry name" value="LD35051P-RELATED"/>
    <property type="match status" value="1"/>
</dbReference>
<protein>
    <submittedName>
        <fullName evidence="1">Uncharacterized protein</fullName>
    </submittedName>
</protein>
<accession>A0A8J1UIY9</accession>
<sequence length="490" mass="57932">MVDSTKMWLKHSTKVIIFFISFPLMIGYLIYTREFASVTYIKWNNETAKNISEPQRILPYKINNENKNFLTKKENNPKVHFQDGNLTYKVNDEDIKKTNVNEKENHHKVHFQERNLTHKFNSGDFNKYHQKVHFQNGNLTHKYSNEVLNSSFPKEKENYHKAHFQNGNLTHEFNSKVLNTNLPKKNHRIVIMTRRRSGSSFIGELFQRNPDVFYMFEPLKPLDILNSKDTPQVIESLGFKHLRNTMRCNFDKSYVNLLMRFLKQQKTWTMKRIFPECSSYKDIKDKCAKKKNVVSKTIRIDSLEGLANNLGRNFTIILLIRDPRGIFNSRLREKKAYADLSLYEKTTDMKVLCSMNVKDLKFLSTIIEDKSAYIFPDLPSLGLILYEDFALDPMKQAKEMYNHLRMPFHENVRKWILTHTSKPKKYSAMSDSSPKYLYDTTRNSSEIANKWRLELSLKDIKIVESIPECATLIKMIATPNKLSKYWYHSR</sequence>
<gene>
    <name evidence="1" type="ORF">OFUS_LOCUS17939</name>
</gene>
<dbReference type="Proteomes" id="UP000749559">
    <property type="component" value="Unassembled WGS sequence"/>
</dbReference>
<evidence type="ECO:0000313" key="2">
    <source>
        <dbReference type="Proteomes" id="UP000749559"/>
    </source>
</evidence>
<dbReference type="GO" id="GO:0001517">
    <property type="term" value="F:N-acetylglucosamine 6-O-sulfotransferase activity"/>
    <property type="evidence" value="ECO:0007669"/>
    <property type="project" value="TreeGrafter"/>
</dbReference>
<dbReference type="PANTHER" id="PTHR10704">
    <property type="entry name" value="CARBOHYDRATE SULFOTRANSFERASE"/>
    <property type="match status" value="1"/>
</dbReference>
<dbReference type="Gene3D" id="3.40.50.300">
    <property type="entry name" value="P-loop containing nucleotide triphosphate hydrolases"/>
    <property type="match status" value="1"/>
</dbReference>
<dbReference type="AlphaFoldDB" id="A0A8J1UIY9"/>
<dbReference type="SUPFAM" id="SSF52540">
    <property type="entry name" value="P-loop containing nucleoside triphosphate hydrolases"/>
    <property type="match status" value="1"/>
</dbReference>
<dbReference type="GO" id="GO:0006044">
    <property type="term" value="P:N-acetylglucosamine metabolic process"/>
    <property type="evidence" value="ECO:0007669"/>
    <property type="project" value="TreeGrafter"/>
</dbReference>
<name>A0A8J1UIY9_OWEFU</name>